<sequence length="23" mass="2573">DQRRRPVGPPPAEHRGGRALPPR</sequence>
<organism evidence="2">
    <name type="scientific">uncultured Nocardioidaceae bacterium</name>
    <dbReference type="NCBI Taxonomy" id="253824"/>
    <lineage>
        <taxon>Bacteria</taxon>
        <taxon>Bacillati</taxon>
        <taxon>Actinomycetota</taxon>
        <taxon>Actinomycetes</taxon>
        <taxon>Propionibacteriales</taxon>
        <taxon>Nocardioidaceae</taxon>
        <taxon>environmental samples</taxon>
    </lineage>
</organism>
<evidence type="ECO:0000256" key="1">
    <source>
        <dbReference type="SAM" id="MobiDB-lite"/>
    </source>
</evidence>
<reference evidence="2" key="1">
    <citation type="submission" date="2020-02" db="EMBL/GenBank/DDBJ databases">
        <authorList>
            <person name="Meier V. D."/>
        </authorList>
    </citation>
    <scope>NUCLEOTIDE SEQUENCE</scope>
    <source>
        <strain evidence="2">AVDCRST_MAG24</strain>
    </source>
</reference>
<feature type="region of interest" description="Disordered" evidence="1">
    <location>
        <begin position="1"/>
        <end position="23"/>
    </location>
</feature>
<dbReference type="AlphaFoldDB" id="A0A6J4L5B1"/>
<name>A0A6J4L5B1_9ACTN</name>
<dbReference type="EMBL" id="CADCUF010000048">
    <property type="protein sequence ID" value="CAA9321756.1"/>
    <property type="molecule type" value="Genomic_DNA"/>
</dbReference>
<feature type="non-terminal residue" evidence="2">
    <location>
        <position position="23"/>
    </location>
</feature>
<accession>A0A6J4L5B1</accession>
<feature type="non-terminal residue" evidence="2">
    <location>
        <position position="1"/>
    </location>
</feature>
<evidence type="ECO:0000313" key="2">
    <source>
        <dbReference type="EMBL" id="CAA9321756.1"/>
    </source>
</evidence>
<proteinExistence type="predicted"/>
<gene>
    <name evidence="2" type="ORF">AVDCRST_MAG24-376</name>
</gene>
<protein>
    <submittedName>
        <fullName evidence="2">Uncharacterized protein</fullName>
    </submittedName>
</protein>